<keyword evidence="2" id="KW-0808">Transferase</keyword>
<dbReference type="GO" id="GO:0016645">
    <property type="term" value="F:oxidoreductase activity, acting on the CH-NH group of donors"/>
    <property type="evidence" value="ECO:0007669"/>
    <property type="project" value="InterPro"/>
</dbReference>
<evidence type="ECO:0000259" key="1">
    <source>
        <dbReference type="Pfam" id="PF05430"/>
    </source>
</evidence>
<dbReference type="Gene3D" id="3.40.50.150">
    <property type="entry name" value="Vaccinia Virus protein VP39"/>
    <property type="match status" value="1"/>
</dbReference>
<dbReference type="InterPro" id="IPR029063">
    <property type="entry name" value="SAM-dependent_MTases_sf"/>
</dbReference>
<dbReference type="Proteomes" id="UP000275719">
    <property type="component" value="Unassembled WGS sequence"/>
</dbReference>
<dbReference type="GO" id="GO:0004808">
    <property type="term" value="F:tRNA (5-methylaminomethyl-2-thiouridylate)(34)-methyltransferase activity"/>
    <property type="evidence" value="ECO:0007669"/>
    <property type="project" value="InterPro"/>
</dbReference>
<dbReference type="GO" id="GO:0032259">
    <property type="term" value="P:methylation"/>
    <property type="evidence" value="ECO:0007669"/>
    <property type="project" value="UniProtKB-KW"/>
</dbReference>
<organism evidence="2 3">
    <name type="scientific">Paenimyroides tangerinum</name>
    <dbReference type="NCBI Taxonomy" id="2488728"/>
    <lineage>
        <taxon>Bacteria</taxon>
        <taxon>Pseudomonadati</taxon>
        <taxon>Bacteroidota</taxon>
        <taxon>Flavobacteriia</taxon>
        <taxon>Flavobacteriales</taxon>
        <taxon>Flavobacteriaceae</taxon>
        <taxon>Paenimyroides</taxon>
    </lineage>
</organism>
<dbReference type="Pfam" id="PF05430">
    <property type="entry name" value="Methyltransf_30"/>
    <property type="match status" value="1"/>
</dbReference>
<comment type="caution">
    <text evidence="2">The sequence shown here is derived from an EMBL/GenBank/DDBJ whole genome shotgun (WGS) entry which is preliminary data.</text>
</comment>
<dbReference type="PANTHER" id="PTHR39963:SF1">
    <property type="entry name" value="MNMC-LIKE METHYLTRANSFERASE DOMAIN-CONTAINING PROTEIN"/>
    <property type="match status" value="1"/>
</dbReference>
<name>A0A3P3WGM4_9FLAO</name>
<evidence type="ECO:0000313" key="2">
    <source>
        <dbReference type="EMBL" id="RRJ92769.1"/>
    </source>
</evidence>
<evidence type="ECO:0000313" key="3">
    <source>
        <dbReference type="Proteomes" id="UP000275719"/>
    </source>
</evidence>
<protein>
    <submittedName>
        <fullName evidence="2">SAM-dependent methyltransferase</fullName>
    </submittedName>
</protein>
<reference evidence="2 3" key="1">
    <citation type="submission" date="2018-11" db="EMBL/GenBank/DDBJ databases">
        <title>Flavobacterium sp. nov., YIM 102701-2 draft genome.</title>
        <authorList>
            <person name="Li G."/>
            <person name="Jiang Y."/>
        </authorList>
    </citation>
    <scope>NUCLEOTIDE SEQUENCE [LARGE SCALE GENOMIC DNA]</scope>
    <source>
        <strain evidence="2 3">YIM 102701-2</strain>
    </source>
</reference>
<dbReference type="SUPFAM" id="SSF53335">
    <property type="entry name" value="S-adenosyl-L-methionine-dependent methyltransferases"/>
    <property type="match status" value="2"/>
</dbReference>
<sequence>MKRKVIETEDGSSTILVEAWGESFHSIHGAIQEAQLVYIENGLRFVFQKNIEQIHILEIGFGTGLNCFMTFIESEKNQKKIFYTGVEGFPLQEDEWSSLNYQRFFDPNYESKFSLLHQKDWEKENMISSDFSLMKKQLMFENIDFENQFDLVYFDAFGFQFQPELWSESIFTKIKKAMKPNGVLVTYACKGEVNRTLKKLGFKIEKLEGPPGKREMTRAILI</sequence>
<dbReference type="InterPro" id="IPR047785">
    <property type="entry name" value="tRNA_MNMC2"/>
</dbReference>
<proteinExistence type="predicted"/>
<dbReference type="RefSeq" id="WP_125016796.1">
    <property type="nucleotide sequence ID" value="NZ_RQVQ01000003.1"/>
</dbReference>
<keyword evidence="2" id="KW-0489">Methyltransferase</keyword>
<keyword evidence="3" id="KW-1185">Reference proteome</keyword>
<dbReference type="EMBL" id="RQVQ01000003">
    <property type="protein sequence ID" value="RRJ92769.1"/>
    <property type="molecule type" value="Genomic_DNA"/>
</dbReference>
<feature type="domain" description="MnmC-like methyltransferase" evidence="1">
    <location>
        <begin position="143"/>
        <end position="220"/>
    </location>
</feature>
<dbReference type="OrthoDB" id="9786494at2"/>
<accession>A0A3P3WGM4</accession>
<dbReference type="InterPro" id="IPR008471">
    <property type="entry name" value="MnmC-like_methylTransf"/>
</dbReference>
<dbReference type="NCBIfam" id="NF033855">
    <property type="entry name" value="tRNA_MNMC2"/>
    <property type="match status" value="1"/>
</dbReference>
<dbReference type="AlphaFoldDB" id="A0A3P3WGM4"/>
<dbReference type="PANTHER" id="PTHR39963">
    <property type="entry name" value="SLL0983 PROTEIN"/>
    <property type="match status" value="1"/>
</dbReference>
<gene>
    <name evidence="2" type="ORF">EG240_01770</name>
</gene>